<evidence type="ECO:0000256" key="1">
    <source>
        <dbReference type="ARBA" id="ARBA00004606"/>
    </source>
</evidence>
<dbReference type="PANTHER" id="PTHR10108">
    <property type="entry name" value="SAM-DEPENDENT METHYLTRANSFERASE"/>
    <property type="match status" value="1"/>
</dbReference>
<dbReference type="EMBL" id="JBBWWR010000006">
    <property type="protein sequence ID" value="KAK8965307.1"/>
    <property type="molecule type" value="Genomic_DNA"/>
</dbReference>
<keyword evidence="4 6" id="KW-0735">Signal-anchor</keyword>
<dbReference type="EC" id="2.1.1.-" evidence="6"/>
<dbReference type="SUPFAM" id="SSF53335">
    <property type="entry name" value="S-adenosyl-L-methionine-dependent methyltransferases"/>
    <property type="match status" value="1"/>
</dbReference>
<feature type="compositionally biased region" description="Basic and acidic residues" evidence="7">
    <location>
        <begin position="252"/>
        <end position="261"/>
    </location>
</feature>
<dbReference type="PANTHER" id="PTHR10108:SF1077">
    <property type="entry name" value="METHYLTRANSFERASE PMT27-RELATED"/>
    <property type="match status" value="1"/>
</dbReference>
<feature type="compositionally biased region" description="Polar residues" evidence="7">
    <location>
        <begin position="164"/>
        <end position="176"/>
    </location>
</feature>
<feature type="region of interest" description="Disordered" evidence="7">
    <location>
        <begin position="1"/>
        <end position="20"/>
    </location>
</feature>
<dbReference type="InterPro" id="IPR029063">
    <property type="entry name" value="SAM-dependent_MTases_sf"/>
</dbReference>
<feature type="compositionally biased region" description="Polar residues" evidence="7">
    <location>
        <begin position="147"/>
        <end position="157"/>
    </location>
</feature>
<keyword evidence="3 6" id="KW-0489">Methyltransferase</keyword>
<evidence type="ECO:0000313" key="9">
    <source>
        <dbReference type="Proteomes" id="UP001412067"/>
    </source>
</evidence>
<evidence type="ECO:0000256" key="2">
    <source>
        <dbReference type="ARBA" id="ARBA00008361"/>
    </source>
</evidence>
<sequence length="732" mass="82710">MGTFSKNSRGGKRGTSSSSSYASWASTVGMLLFVAFCGCGVYMLTSSSSSPLLSTSQSAAAADHRSSRFVLKDSHPSIEESQIDESTTEENVKEAEQDETSTAQSGSGASEDDSSHNQNQKEVRGGIESQSQIEHDTENTVDEEQNHQQQSQEGSAQNEDHQQAEASSEQIQNTAGQQQQEDSSQNEDQQEEQKQSDEQIENNDQQESLEHNDESRQQKQLEKQMEEDRENENQPRLQQEEHESHAGTQIEELSKDTDSRPWETQAIHPQNDTEMQKEDDTNLRGHEWDLCNVVAGPDYIPCLDNEKAIKKLHSFRHFEHRERHCPDESPTCLVPLPKGYKRPVEWPMSRDKIWYNNVPRTKLAEVKGHQNWVKVDGEYLTFPGGGTQFIHGALHYIDFLQQWSIAEKILGGWNRDCIGGTFSGGPAFRLARVPTRHKQDHPRDCQLRSQRDIAWGKHTRVILDVGCGVASFGGYLFDRDVLAMSFAPKDEHEAQVQFALERGIPAISAVMGSQRLSFPSKVFDLIHCARCRVPWHAEGGMLLLELNRVLRPGGYFVWSATPVYQKLKEDWAPGPSPCSTIAKHLYFKIGLPLVQHLLALHSNAHPLQASNRRPLEFPQAIDLFHFCSVLDATVVLNATRSYAPLKPCMHRIPTDAAERGTKWPSVWPKRLTTPPYWLNSSEPGIYGKSAPRDFKADYDNWKQIVMNSYINDLGIVWSKFRNIMDMRAVYGG</sequence>
<keyword evidence="6" id="KW-1133">Transmembrane helix</keyword>
<accession>A0ABR2MMF5</accession>
<dbReference type="GO" id="GO:0008168">
    <property type="term" value="F:methyltransferase activity"/>
    <property type="evidence" value="ECO:0007669"/>
    <property type="project" value="UniProtKB-KW"/>
</dbReference>
<evidence type="ECO:0000256" key="5">
    <source>
        <dbReference type="ARBA" id="ARBA00037847"/>
    </source>
</evidence>
<feature type="transmembrane region" description="Helical" evidence="6">
    <location>
        <begin position="21"/>
        <end position="44"/>
    </location>
</feature>
<keyword evidence="9" id="KW-1185">Reference proteome</keyword>
<dbReference type="Pfam" id="PF03141">
    <property type="entry name" value="Methyltransf_29"/>
    <property type="match status" value="2"/>
</dbReference>
<keyword evidence="6" id="KW-0325">Glycoprotein</keyword>
<dbReference type="InterPro" id="IPR004159">
    <property type="entry name" value="Put_SAM_MeTrfase"/>
</dbReference>
<dbReference type="Proteomes" id="UP001412067">
    <property type="component" value="Unassembled WGS sequence"/>
</dbReference>
<feature type="compositionally biased region" description="Basic and acidic residues" evidence="7">
    <location>
        <begin position="208"/>
        <end position="226"/>
    </location>
</feature>
<name>A0ABR2MMF5_9ASPA</name>
<keyword evidence="6" id="KW-0808">Transferase</keyword>
<keyword evidence="6" id="KW-0472">Membrane</keyword>
<feature type="region of interest" description="Disordered" evidence="7">
    <location>
        <begin position="60"/>
        <end position="281"/>
    </location>
</feature>
<comment type="caution">
    <text evidence="8">The sequence shown here is derived from an EMBL/GenBank/DDBJ whole genome shotgun (WGS) entry which is preliminary data.</text>
</comment>
<evidence type="ECO:0000256" key="6">
    <source>
        <dbReference type="RuleBase" id="RU366043"/>
    </source>
</evidence>
<protein>
    <recommendedName>
        <fullName evidence="6">Methyltransferase</fullName>
        <ecNumber evidence="6">2.1.1.-</ecNumber>
    </recommendedName>
</protein>
<gene>
    <name evidence="8" type="ORF">KSP40_PGU005820</name>
</gene>
<dbReference type="CDD" id="cd02440">
    <property type="entry name" value="AdoMet_MTases"/>
    <property type="match status" value="1"/>
</dbReference>
<feature type="compositionally biased region" description="Basic and acidic residues" evidence="7">
    <location>
        <begin position="62"/>
        <end position="78"/>
    </location>
</feature>
<evidence type="ECO:0000256" key="4">
    <source>
        <dbReference type="ARBA" id="ARBA00022968"/>
    </source>
</evidence>
<organism evidence="8 9">
    <name type="scientific">Platanthera guangdongensis</name>
    <dbReference type="NCBI Taxonomy" id="2320717"/>
    <lineage>
        <taxon>Eukaryota</taxon>
        <taxon>Viridiplantae</taxon>
        <taxon>Streptophyta</taxon>
        <taxon>Embryophyta</taxon>
        <taxon>Tracheophyta</taxon>
        <taxon>Spermatophyta</taxon>
        <taxon>Magnoliopsida</taxon>
        <taxon>Liliopsida</taxon>
        <taxon>Asparagales</taxon>
        <taxon>Orchidaceae</taxon>
        <taxon>Orchidoideae</taxon>
        <taxon>Orchideae</taxon>
        <taxon>Orchidinae</taxon>
        <taxon>Platanthera</taxon>
    </lineage>
</organism>
<proteinExistence type="inferred from homology"/>
<keyword evidence="6" id="KW-0812">Transmembrane</keyword>
<comment type="subcellular location">
    <subcellularLocation>
        <location evidence="5">Endomembrane system</location>
        <topology evidence="5">Single-pass membrane protein</topology>
    </subcellularLocation>
    <subcellularLocation>
        <location evidence="1 6">Membrane</location>
        <topology evidence="1 6">Single-pass type II membrane protein</topology>
    </subcellularLocation>
</comment>
<comment type="similarity">
    <text evidence="2 6">Belongs to the methyltransferase superfamily.</text>
</comment>
<dbReference type="Gene3D" id="3.40.50.150">
    <property type="entry name" value="Vaccinia Virus protein VP39"/>
    <property type="match status" value="1"/>
</dbReference>
<evidence type="ECO:0000256" key="3">
    <source>
        <dbReference type="ARBA" id="ARBA00022603"/>
    </source>
</evidence>
<evidence type="ECO:0000256" key="7">
    <source>
        <dbReference type="SAM" id="MobiDB-lite"/>
    </source>
</evidence>
<reference evidence="8 9" key="1">
    <citation type="journal article" date="2022" name="Nat. Plants">
        <title>Genomes of leafy and leafless Platanthera orchids illuminate the evolution of mycoheterotrophy.</title>
        <authorList>
            <person name="Li M.H."/>
            <person name="Liu K.W."/>
            <person name="Li Z."/>
            <person name="Lu H.C."/>
            <person name="Ye Q.L."/>
            <person name="Zhang D."/>
            <person name="Wang J.Y."/>
            <person name="Li Y.F."/>
            <person name="Zhong Z.M."/>
            <person name="Liu X."/>
            <person name="Yu X."/>
            <person name="Liu D.K."/>
            <person name="Tu X.D."/>
            <person name="Liu B."/>
            <person name="Hao Y."/>
            <person name="Liao X.Y."/>
            <person name="Jiang Y.T."/>
            <person name="Sun W.H."/>
            <person name="Chen J."/>
            <person name="Chen Y.Q."/>
            <person name="Ai Y."/>
            <person name="Zhai J.W."/>
            <person name="Wu S.S."/>
            <person name="Zhou Z."/>
            <person name="Hsiao Y.Y."/>
            <person name="Wu W.L."/>
            <person name="Chen Y.Y."/>
            <person name="Lin Y.F."/>
            <person name="Hsu J.L."/>
            <person name="Li C.Y."/>
            <person name="Wang Z.W."/>
            <person name="Zhao X."/>
            <person name="Zhong W.Y."/>
            <person name="Ma X.K."/>
            <person name="Ma L."/>
            <person name="Huang J."/>
            <person name="Chen G.Z."/>
            <person name="Huang M.Z."/>
            <person name="Huang L."/>
            <person name="Peng D.H."/>
            <person name="Luo Y.B."/>
            <person name="Zou S.Q."/>
            <person name="Chen S.P."/>
            <person name="Lan S."/>
            <person name="Tsai W.C."/>
            <person name="Van de Peer Y."/>
            <person name="Liu Z.J."/>
        </authorList>
    </citation>
    <scope>NUCLEOTIDE SEQUENCE [LARGE SCALE GENOMIC DNA]</scope>
    <source>
        <strain evidence="8">Lor288</strain>
    </source>
</reference>
<evidence type="ECO:0000313" key="8">
    <source>
        <dbReference type="EMBL" id="KAK8965307.1"/>
    </source>
</evidence>
<feature type="compositionally biased region" description="Basic and acidic residues" evidence="7">
    <location>
        <begin position="113"/>
        <end position="125"/>
    </location>
</feature>
<dbReference type="GO" id="GO:0032259">
    <property type="term" value="P:methylation"/>
    <property type="evidence" value="ECO:0007669"/>
    <property type="project" value="UniProtKB-KW"/>
</dbReference>